<name>A0ACC6PE59_9BACL</name>
<accession>A0ACC6PE59</accession>
<protein>
    <submittedName>
        <fullName evidence="1">ABC transporter substrate-binding protein</fullName>
    </submittedName>
</protein>
<keyword evidence="2" id="KW-1185">Reference proteome</keyword>
<dbReference type="Proteomes" id="UP001380953">
    <property type="component" value="Unassembled WGS sequence"/>
</dbReference>
<evidence type="ECO:0000313" key="2">
    <source>
        <dbReference type="Proteomes" id="UP001380953"/>
    </source>
</evidence>
<comment type="caution">
    <text evidence="1">The sequence shown here is derived from an EMBL/GenBank/DDBJ whole genome shotgun (WGS) entry which is preliminary data.</text>
</comment>
<organism evidence="1 2">
    <name type="scientific">Saccharibacillus sacchari</name>
    <dbReference type="NCBI Taxonomy" id="456493"/>
    <lineage>
        <taxon>Bacteria</taxon>
        <taxon>Bacillati</taxon>
        <taxon>Bacillota</taxon>
        <taxon>Bacilli</taxon>
        <taxon>Bacillales</taxon>
        <taxon>Paenibacillaceae</taxon>
        <taxon>Saccharibacillus</taxon>
    </lineage>
</organism>
<dbReference type="EMBL" id="JBBKAR010000039">
    <property type="protein sequence ID" value="MEJ8305187.1"/>
    <property type="molecule type" value="Genomic_DNA"/>
</dbReference>
<sequence length="520" mass="57282">MLKRKRWFMSLTLLAALTAGCSTVSKTEPAASGSASEPATAEQNLEITIGRAFDVSGLDPGFLTENAQVVDNIFDTLVKRGENEELVPGLATSWSQVDDKTWEFKLREGVTFTNGEAFNAEAVKYSLERVLDPASNAPTASYVSTIDKVEAIDEYTVHVITKNPDPLIPTRFNRYPTEIVPPKYAEEVGQEEFAQKPIGTGPYKFVSWDKGSNVVLEANAEYWNGEPQVKKVTFRSIPEASTRVSSLLNGEVDIVTAVSPEDRSKIESSSNARLSTVERAGNTVYVGFKTDVEPFNDPKVRQALNYAIDVDAIVDNVLQGAAVRTNSLIGPKDFGYAGEPKGYDYDPEKAKQLLAEAGYPDGFSVTLDTVSWYAKNTDVAQVIAEQLKAVGVEIKVNNVESSVYRTLVPSGKQSDMYVLGWSSTNTLDADAAIYAILRSGESYSTYANADVDAKLDEARSSTDENRRQELYKEIQDQVIQDAPRIFLYQENQYYGVSDRLNWDGRVDTSLQVSTITAKTE</sequence>
<proteinExistence type="predicted"/>
<reference evidence="1" key="1">
    <citation type="submission" date="2024-03" db="EMBL/GenBank/DDBJ databases">
        <title>Whole genome sequecning of epiphytes from Marcgravia umbellata leaves.</title>
        <authorList>
            <person name="Kumar G."/>
            <person name="Savka M.A."/>
        </authorList>
    </citation>
    <scope>NUCLEOTIDE SEQUENCE</scope>
    <source>
        <strain evidence="1">RIT_BL5</strain>
    </source>
</reference>
<evidence type="ECO:0000313" key="1">
    <source>
        <dbReference type="EMBL" id="MEJ8305187.1"/>
    </source>
</evidence>
<gene>
    <name evidence="1" type="ORF">WKI47_14875</name>
</gene>